<dbReference type="InParanoid" id="Q7UUW4"/>
<dbReference type="OrthoDB" id="289237at2"/>
<organism evidence="2 3">
    <name type="scientific">Rhodopirellula baltica (strain DSM 10527 / NCIMB 13988 / SH1)</name>
    <dbReference type="NCBI Taxonomy" id="243090"/>
    <lineage>
        <taxon>Bacteria</taxon>
        <taxon>Pseudomonadati</taxon>
        <taxon>Planctomycetota</taxon>
        <taxon>Planctomycetia</taxon>
        <taxon>Pirellulales</taxon>
        <taxon>Pirellulaceae</taxon>
        <taxon>Rhodopirellula</taxon>
    </lineage>
</organism>
<dbReference type="EMBL" id="BX294138">
    <property type="protein sequence ID" value="CAD72963.1"/>
    <property type="molecule type" value="Genomic_DNA"/>
</dbReference>
<evidence type="ECO:0000313" key="3">
    <source>
        <dbReference type="Proteomes" id="UP000001025"/>
    </source>
</evidence>
<gene>
    <name evidence="2" type="ordered locus">RB3020</name>
</gene>
<dbReference type="HOGENOM" id="CLU_2318232_0_0_0"/>
<dbReference type="EnsemblBacteria" id="CAD72963">
    <property type="protein sequence ID" value="CAD72963"/>
    <property type="gene ID" value="RB3020"/>
</dbReference>
<dbReference type="Proteomes" id="UP000001025">
    <property type="component" value="Chromosome"/>
</dbReference>
<protein>
    <submittedName>
        <fullName evidence="2">Uncharacterized protein</fullName>
    </submittedName>
</protein>
<feature type="transmembrane region" description="Helical" evidence="1">
    <location>
        <begin position="20"/>
        <end position="44"/>
    </location>
</feature>
<sequence>MNRGRRTASSGTRSSSLMEILLNILAMTAAIASIIGWLWIAVMAFSEGEVLWGIGCLIISPLCLVYGIMNFQELKIPVLMLGIGLLARIGVAAAAFAVA</sequence>
<accession>Q7UUW4</accession>
<name>Q7UUW4_RHOBA</name>
<keyword evidence="1" id="KW-1133">Transmembrane helix</keyword>
<evidence type="ECO:0000313" key="2">
    <source>
        <dbReference type="EMBL" id="CAD72963.1"/>
    </source>
</evidence>
<dbReference type="KEGG" id="rba:RB3020"/>
<keyword evidence="3" id="KW-1185">Reference proteome</keyword>
<dbReference type="PATRIC" id="fig|243090.15.peg.1397"/>
<dbReference type="STRING" id="243090.RB3020"/>
<feature type="transmembrane region" description="Helical" evidence="1">
    <location>
        <begin position="50"/>
        <end position="69"/>
    </location>
</feature>
<keyword evidence="1" id="KW-0472">Membrane</keyword>
<feature type="transmembrane region" description="Helical" evidence="1">
    <location>
        <begin position="76"/>
        <end position="98"/>
    </location>
</feature>
<evidence type="ECO:0000256" key="1">
    <source>
        <dbReference type="SAM" id="Phobius"/>
    </source>
</evidence>
<dbReference type="AlphaFoldDB" id="Q7UUW4"/>
<keyword evidence="1" id="KW-0812">Transmembrane</keyword>
<reference evidence="2 3" key="1">
    <citation type="journal article" date="2003" name="Proc. Natl. Acad. Sci. U.S.A.">
        <title>Complete genome sequence of the marine planctomycete Pirellula sp. strain 1.</title>
        <authorList>
            <person name="Gloeckner F.O."/>
            <person name="Kube M."/>
            <person name="Bauer M."/>
            <person name="Teeling H."/>
            <person name="Lombardot T."/>
            <person name="Ludwig W."/>
            <person name="Gade D."/>
            <person name="Beck A."/>
            <person name="Borzym K."/>
            <person name="Heitmann K."/>
            <person name="Rabus R."/>
            <person name="Schlesner H."/>
            <person name="Amann R."/>
            <person name="Reinhardt R."/>
        </authorList>
    </citation>
    <scope>NUCLEOTIDE SEQUENCE [LARGE SCALE GENOMIC DNA]</scope>
    <source>
        <strain evidence="3">DSM 10527 / NCIMB 13988 / SH1</strain>
    </source>
</reference>
<proteinExistence type="predicted"/>